<dbReference type="InterPro" id="IPR036291">
    <property type="entry name" value="NAD(P)-bd_dom_sf"/>
</dbReference>
<dbReference type="AlphaFoldDB" id="A0A382L3N2"/>
<dbReference type="Gene3D" id="3.40.50.720">
    <property type="entry name" value="NAD(P)-binding Rossmann-like Domain"/>
    <property type="match status" value="1"/>
</dbReference>
<sequence>MNTKKLFDLSDKVIIITGAAGNLGSQYAEGLSQAGANVVLGDLDYTKCKQLSTKLKKKYDV</sequence>
<organism evidence="1">
    <name type="scientific">marine metagenome</name>
    <dbReference type="NCBI Taxonomy" id="408172"/>
    <lineage>
        <taxon>unclassified sequences</taxon>
        <taxon>metagenomes</taxon>
        <taxon>ecological metagenomes</taxon>
    </lineage>
</organism>
<proteinExistence type="predicted"/>
<feature type="non-terminal residue" evidence="1">
    <location>
        <position position="61"/>
    </location>
</feature>
<feature type="non-terminal residue" evidence="1">
    <location>
        <position position="1"/>
    </location>
</feature>
<gene>
    <name evidence="1" type="ORF">METZ01_LOCUS283249</name>
</gene>
<evidence type="ECO:0000313" key="1">
    <source>
        <dbReference type="EMBL" id="SVC30395.1"/>
    </source>
</evidence>
<protein>
    <submittedName>
        <fullName evidence="1">Uncharacterized protein</fullName>
    </submittedName>
</protein>
<dbReference type="SUPFAM" id="SSF51735">
    <property type="entry name" value="NAD(P)-binding Rossmann-fold domains"/>
    <property type="match status" value="1"/>
</dbReference>
<reference evidence="1" key="1">
    <citation type="submission" date="2018-05" db="EMBL/GenBank/DDBJ databases">
        <authorList>
            <person name="Lanie J.A."/>
            <person name="Ng W.-L."/>
            <person name="Kazmierczak K.M."/>
            <person name="Andrzejewski T.M."/>
            <person name="Davidsen T.M."/>
            <person name="Wayne K.J."/>
            <person name="Tettelin H."/>
            <person name="Glass J.I."/>
            <person name="Rusch D."/>
            <person name="Podicherti R."/>
            <person name="Tsui H.-C.T."/>
            <person name="Winkler M.E."/>
        </authorList>
    </citation>
    <scope>NUCLEOTIDE SEQUENCE</scope>
</reference>
<dbReference type="EMBL" id="UINC01084083">
    <property type="protein sequence ID" value="SVC30395.1"/>
    <property type="molecule type" value="Genomic_DNA"/>
</dbReference>
<name>A0A382L3N2_9ZZZZ</name>
<accession>A0A382L3N2</accession>